<dbReference type="eggNOG" id="KOG3456">
    <property type="taxonomic scope" value="Eukaryota"/>
</dbReference>
<evidence type="ECO:0000313" key="4">
    <source>
        <dbReference type="WBParaSite" id="EN70_9678"/>
    </source>
</evidence>
<reference evidence="2 3" key="1">
    <citation type="submission" date="2012-04" db="EMBL/GenBank/DDBJ databases">
        <title>The Genome Sequence of Loa loa.</title>
        <authorList>
            <consortium name="The Broad Institute Genome Sequencing Platform"/>
            <consortium name="Broad Institute Genome Sequencing Center for Infectious Disease"/>
            <person name="Nutman T.B."/>
            <person name="Fink D.L."/>
            <person name="Russ C."/>
            <person name="Young S."/>
            <person name="Zeng Q."/>
            <person name="Gargeya S."/>
            <person name="Alvarado L."/>
            <person name="Berlin A."/>
            <person name="Chapman S.B."/>
            <person name="Chen Z."/>
            <person name="Freedman E."/>
            <person name="Gellesch M."/>
            <person name="Goldberg J."/>
            <person name="Griggs A."/>
            <person name="Gujja S."/>
            <person name="Heilman E.R."/>
            <person name="Heiman D."/>
            <person name="Howarth C."/>
            <person name="Mehta T."/>
            <person name="Neiman D."/>
            <person name="Pearson M."/>
            <person name="Roberts A."/>
            <person name="Saif S."/>
            <person name="Shea T."/>
            <person name="Shenoy N."/>
            <person name="Sisk P."/>
            <person name="Stolte C."/>
            <person name="Sykes S."/>
            <person name="White J."/>
            <person name="Yandava C."/>
            <person name="Haas B."/>
            <person name="Henn M.R."/>
            <person name="Nusbaum C."/>
            <person name="Birren B."/>
        </authorList>
    </citation>
    <scope>NUCLEOTIDE SEQUENCE [LARGE SCALE GENOMIC DNA]</scope>
</reference>
<dbReference type="FunFam" id="2.60.260.40:FF:000003">
    <property type="entry name" value="NADH dehydrogenase [ubiquinone] iron-sulfur protein 6, mitochondrial"/>
    <property type="match status" value="1"/>
</dbReference>
<dbReference type="GeneID" id="9948323"/>
<dbReference type="OMA" id="GQAWDQA"/>
<feature type="domain" description="Zinc finger CHCC-type" evidence="1">
    <location>
        <begin position="117"/>
        <end position="153"/>
    </location>
</feature>
<dbReference type="PANTHER" id="PTHR13156:SF0">
    <property type="entry name" value="NADH DEHYDROGENASE [UBIQUINONE] IRON-SULFUR PROTEIN 6, MITOCHONDRIAL"/>
    <property type="match status" value="1"/>
</dbReference>
<sequence length="171" mass="19067">MEDGNSRVCVHCGHTYGCSFLRVYLKFLDVLGTVGWMTVVSRRLSRLLAQVYCAKSDILAPKDVTPANAVYDKVTHTGQAWDQADYRNVRFTIMSKQVNPNVAQKLIAEVPPIETDQRVVHCDGGHSALGHPRVYIKLDKPGNHACGYCGQRFVNTHFTQGSEHSINHLVT</sequence>
<name>A0A1I7W4Y8_LOALO</name>
<reference evidence="4" key="2">
    <citation type="submission" date="2016-11" db="UniProtKB">
        <authorList>
            <consortium name="WormBaseParasite"/>
        </authorList>
    </citation>
    <scope>IDENTIFICATION</scope>
</reference>
<evidence type="ECO:0000259" key="1">
    <source>
        <dbReference type="Pfam" id="PF10276"/>
    </source>
</evidence>
<dbReference type="KEGG" id="loa:LOAG_10874"/>
<evidence type="ECO:0000313" key="3">
    <source>
        <dbReference type="Proteomes" id="UP000095285"/>
    </source>
</evidence>
<dbReference type="InterPro" id="IPR019401">
    <property type="entry name" value="Znf_CHCC"/>
</dbReference>
<dbReference type="Proteomes" id="UP000095285">
    <property type="component" value="Unassembled WGS sequence"/>
</dbReference>
<dbReference type="WBParaSite" id="EN70_9678">
    <property type="protein sequence ID" value="EN70_9678"/>
    <property type="gene ID" value="EN70_9678"/>
</dbReference>
<keyword evidence="2" id="KW-0830">Ubiquinone</keyword>
<dbReference type="GO" id="GO:0006120">
    <property type="term" value="P:mitochondrial electron transport, NADH to ubiquinone"/>
    <property type="evidence" value="ECO:0007669"/>
    <property type="project" value="EnsemblMetazoa"/>
</dbReference>
<accession>A0A1I7W4Y8</accession>
<dbReference type="GO" id="GO:0009410">
    <property type="term" value="P:response to xenobiotic stimulus"/>
    <property type="evidence" value="ECO:0007669"/>
    <property type="project" value="EnsemblMetazoa"/>
</dbReference>
<dbReference type="STRING" id="7209.A0A1I7W4Y8"/>
<keyword evidence="3" id="KW-1185">Reference proteome</keyword>
<organism evidence="3 4">
    <name type="scientific">Loa loa</name>
    <name type="common">Eye worm</name>
    <name type="synonym">Filaria loa</name>
    <dbReference type="NCBI Taxonomy" id="7209"/>
    <lineage>
        <taxon>Eukaryota</taxon>
        <taxon>Metazoa</taxon>
        <taxon>Ecdysozoa</taxon>
        <taxon>Nematoda</taxon>
        <taxon>Chromadorea</taxon>
        <taxon>Rhabditida</taxon>
        <taxon>Spirurina</taxon>
        <taxon>Spiruromorpha</taxon>
        <taxon>Filarioidea</taxon>
        <taxon>Onchocercidae</taxon>
        <taxon>Loa</taxon>
    </lineage>
</organism>
<evidence type="ECO:0000313" key="2">
    <source>
        <dbReference type="EMBL" id="EFO17624.1"/>
    </source>
</evidence>
<dbReference type="RefSeq" id="XP_003146445.1">
    <property type="nucleotide sequence ID" value="XM_003146397.2"/>
</dbReference>
<accession>A0A1S0TNZ6</accession>
<dbReference type="GO" id="GO:0005739">
    <property type="term" value="C:mitochondrion"/>
    <property type="evidence" value="ECO:0007669"/>
    <property type="project" value="GOC"/>
</dbReference>
<dbReference type="PANTHER" id="PTHR13156">
    <property type="entry name" value="NADH-UBIQUINONE OXIDOREDUCTASE 13 KD-A SUBUNIT"/>
    <property type="match status" value="1"/>
</dbReference>
<dbReference type="OrthoDB" id="307899at2759"/>
<dbReference type="InParanoid" id="A0A1I7W4Y8"/>
<dbReference type="Gene3D" id="2.60.260.40">
    <property type="entry name" value="q5lls5 like domains"/>
    <property type="match status" value="1"/>
</dbReference>
<dbReference type="FunCoup" id="A0A1I7W4Y8">
    <property type="interactions" value="1264"/>
</dbReference>
<protein>
    <submittedName>
        <fullName evidence="2 4">NADH Ubiquinone oxidoreductase Fe-S protein family member</fullName>
    </submittedName>
</protein>
<gene>
    <name evidence="2 4" type="ORF">LOAG_10874</name>
</gene>
<dbReference type="AlphaFoldDB" id="A0A1I7W4Y8"/>
<dbReference type="CTD" id="9948323"/>
<dbReference type="Pfam" id="PF10276">
    <property type="entry name" value="zf-CHCC"/>
    <property type="match status" value="1"/>
</dbReference>
<proteinExistence type="predicted"/>
<dbReference type="EMBL" id="JH712424">
    <property type="protein sequence ID" value="EFO17624.1"/>
    <property type="molecule type" value="Genomic_DNA"/>
</dbReference>